<comment type="caution">
    <text evidence="1">The sequence shown here is derived from an EMBL/GenBank/DDBJ whole genome shotgun (WGS) entry which is preliminary data.</text>
</comment>
<name>A0ABT9B5X9_9BACT</name>
<reference evidence="1" key="1">
    <citation type="submission" date="2023-07" db="EMBL/GenBank/DDBJ databases">
        <authorList>
            <person name="Kim M.K."/>
        </authorList>
    </citation>
    <scope>NUCLEOTIDE SEQUENCE</scope>
    <source>
        <strain evidence="1">ASUV-10-1</strain>
    </source>
</reference>
<dbReference type="Proteomes" id="UP001176429">
    <property type="component" value="Unassembled WGS sequence"/>
</dbReference>
<organism evidence="1 2">
    <name type="scientific">Hymenobacter aranciens</name>
    <dbReference type="NCBI Taxonomy" id="3063996"/>
    <lineage>
        <taxon>Bacteria</taxon>
        <taxon>Pseudomonadati</taxon>
        <taxon>Bacteroidota</taxon>
        <taxon>Cytophagia</taxon>
        <taxon>Cytophagales</taxon>
        <taxon>Hymenobacteraceae</taxon>
        <taxon>Hymenobacter</taxon>
    </lineage>
</organism>
<accession>A0ABT9B5X9</accession>
<gene>
    <name evidence="1" type="ORF">Q5H93_02970</name>
</gene>
<dbReference type="EMBL" id="JAUQSY010000002">
    <property type="protein sequence ID" value="MDO7873681.1"/>
    <property type="molecule type" value="Genomic_DNA"/>
</dbReference>
<keyword evidence="2" id="KW-1185">Reference proteome</keyword>
<evidence type="ECO:0000313" key="1">
    <source>
        <dbReference type="EMBL" id="MDO7873681.1"/>
    </source>
</evidence>
<sequence>MFRNLGDCLETLEDAGARFYTITGAGTNLSFAPDDENGATVEAALLRFEKDFQKLGPGRYTVTHKKNSAANRNPASFSFFRAAEGAVSGIGADPAGSQIAALQMEMQQMRNEIALNDIKRGYEEQIKALKQKADQPDGTDKLINAVGQINQLFQNSKTLPAPAVAGTSSAPAVAGASDEQSAIVQETVEAIHAALGGTEAETFTFLKQIGEKARTQPAVINQLKMML</sequence>
<dbReference type="RefSeq" id="WP_305004997.1">
    <property type="nucleotide sequence ID" value="NZ_JAUQSY010000002.1"/>
</dbReference>
<evidence type="ECO:0000313" key="2">
    <source>
        <dbReference type="Proteomes" id="UP001176429"/>
    </source>
</evidence>
<proteinExistence type="predicted"/>
<protein>
    <submittedName>
        <fullName evidence="1">Uncharacterized protein</fullName>
    </submittedName>
</protein>